<feature type="transmembrane region" description="Helical" evidence="6">
    <location>
        <begin position="305"/>
        <end position="328"/>
    </location>
</feature>
<feature type="transmembrane region" description="Helical" evidence="6">
    <location>
        <begin position="532"/>
        <end position="556"/>
    </location>
</feature>
<feature type="transmembrane region" description="Helical" evidence="6">
    <location>
        <begin position="598"/>
        <end position="618"/>
    </location>
</feature>
<keyword evidence="4 6" id="KW-0472">Membrane</keyword>
<name>A0AAN9B1H9_9CAEN</name>
<evidence type="ECO:0000256" key="2">
    <source>
        <dbReference type="ARBA" id="ARBA00022692"/>
    </source>
</evidence>
<proteinExistence type="predicted"/>
<dbReference type="Proteomes" id="UP001374579">
    <property type="component" value="Unassembled WGS sequence"/>
</dbReference>
<feature type="compositionally biased region" description="Polar residues" evidence="5">
    <location>
        <begin position="11"/>
        <end position="32"/>
    </location>
</feature>
<feature type="transmembrane region" description="Helical" evidence="6">
    <location>
        <begin position="102"/>
        <end position="126"/>
    </location>
</feature>
<keyword evidence="9" id="KW-1185">Reference proteome</keyword>
<evidence type="ECO:0000313" key="9">
    <source>
        <dbReference type="Proteomes" id="UP001374579"/>
    </source>
</evidence>
<comment type="caution">
    <text evidence="8">The sequence shown here is derived from an EMBL/GenBank/DDBJ whole genome shotgun (WGS) entry which is preliminary data.</text>
</comment>
<reference evidence="8 9" key="1">
    <citation type="submission" date="2024-02" db="EMBL/GenBank/DDBJ databases">
        <title>Chromosome-scale genome assembly of the rough periwinkle Littorina saxatilis.</title>
        <authorList>
            <person name="De Jode A."/>
            <person name="Faria R."/>
            <person name="Formenti G."/>
            <person name="Sims Y."/>
            <person name="Smith T.P."/>
            <person name="Tracey A."/>
            <person name="Wood J.M.D."/>
            <person name="Zagrodzka Z.B."/>
            <person name="Johannesson K."/>
            <person name="Butlin R.K."/>
            <person name="Leder E.H."/>
        </authorList>
    </citation>
    <scope>NUCLEOTIDE SEQUENCE [LARGE SCALE GENOMIC DNA]</scope>
    <source>
        <strain evidence="8">Snail1</strain>
        <tissue evidence="8">Muscle</tissue>
    </source>
</reference>
<gene>
    <name evidence="8" type="ORF">V1264_003907</name>
</gene>
<dbReference type="Pfam" id="PF00083">
    <property type="entry name" value="Sugar_tr"/>
    <property type="match status" value="1"/>
</dbReference>
<feature type="transmembrane region" description="Helical" evidence="6">
    <location>
        <begin position="475"/>
        <end position="496"/>
    </location>
</feature>
<accession>A0AAN9B1H9</accession>
<feature type="domain" description="Major facilitator superfamily (MFS) profile" evidence="7">
    <location>
        <begin position="210"/>
        <end position="623"/>
    </location>
</feature>
<dbReference type="Gene3D" id="1.20.1250.20">
    <property type="entry name" value="MFS general substrate transporter like domains"/>
    <property type="match status" value="1"/>
</dbReference>
<keyword evidence="3 6" id="KW-1133">Transmembrane helix</keyword>
<dbReference type="PROSITE" id="PS00216">
    <property type="entry name" value="SUGAR_TRANSPORT_1"/>
    <property type="match status" value="1"/>
</dbReference>
<sequence>MAGRSRRYSDELQNFNSTPCSLDNDKPWTSTLDTDHMPERADDVYESEASETRPLNETRTENDTETAHKVPTTKSASKKAKGMTYEVVLTSLGEFGRYQQRVFIMVGWATVAVSLQMFLSIFTLAVPKHRCAIPHMANDTWQIQSDLHALLVNVSIPPGDLDTYSSCLIYADASRHHGNWSHLGSGYDLKSPNETSLWPGSEDVGGGDNNYSLLNKENGTTSCDRYVYDTSLYTSSMTTELNLVCERNLYRSHAQMMLMMGCLLGSQLSGLVSDVWGRKIALMTSLVSNVLVVLAMAFVQSYVLLLMLMFLTGVTLLGIFSVSFVLSLELVGPSKRLWPGIGYAVFFALGMMLLSLVAYFLRDWQHLQLVCAALTVPHLFFWWFIPESPRWLLSKGRADDAKVILNRMARVNKVTLTLDVLDKLEVKTDMPLWKICISTRKLVGRHLIIFFSWMVASMTYYGLSLNAGTLGGSVYVNVVLMGLMDIAALVVCLLLLDRAGRRVLGAVWYLVAGVACTATLFPVLFASQDKQWISVMLALIGKFGIAGAFAVIWIFASELFPTVMRNSAMGASSVCGRIGGIIAPYIANMDAGGSGSKAIPLVIFGVPAIVVCVLLLCLPETLKRRLPETVQDAVDMGRKKKKAKRAEV</sequence>
<dbReference type="SUPFAM" id="SSF103473">
    <property type="entry name" value="MFS general substrate transporter"/>
    <property type="match status" value="1"/>
</dbReference>
<evidence type="ECO:0000256" key="4">
    <source>
        <dbReference type="ARBA" id="ARBA00023136"/>
    </source>
</evidence>
<feature type="region of interest" description="Disordered" evidence="5">
    <location>
        <begin position="1"/>
        <end position="76"/>
    </location>
</feature>
<evidence type="ECO:0000256" key="6">
    <source>
        <dbReference type="SAM" id="Phobius"/>
    </source>
</evidence>
<feature type="compositionally biased region" description="Basic and acidic residues" evidence="5">
    <location>
        <begin position="50"/>
        <end position="68"/>
    </location>
</feature>
<feature type="transmembrane region" description="Helical" evidence="6">
    <location>
        <begin position="568"/>
        <end position="586"/>
    </location>
</feature>
<feature type="transmembrane region" description="Helical" evidence="6">
    <location>
        <begin position="340"/>
        <end position="361"/>
    </location>
</feature>
<feature type="transmembrane region" description="Helical" evidence="6">
    <location>
        <begin position="503"/>
        <end position="526"/>
    </location>
</feature>
<organism evidence="8 9">
    <name type="scientific">Littorina saxatilis</name>
    <dbReference type="NCBI Taxonomy" id="31220"/>
    <lineage>
        <taxon>Eukaryota</taxon>
        <taxon>Metazoa</taxon>
        <taxon>Spiralia</taxon>
        <taxon>Lophotrochozoa</taxon>
        <taxon>Mollusca</taxon>
        <taxon>Gastropoda</taxon>
        <taxon>Caenogastropoda</taxon>
        <taxon>Littorinimorpha</taxon>
        <taxon>Littorinoidea</taxon>
        <taxon>Littorinidae</taxon>
        <taxon>Littorina</taxon>
    </lineage>
</organism>
<dbReference type="GO" id="GO:0022857">
    <property type="term" value="F:transmembrane transporter activity"/>
    <property type="evidence" value="ECO:0007669"/>
    <property type="project" value="InterPro"/>
</dbReference>
<dbReference type="InterPro" id="IPR005828">
    <property type="entry name" value="MFS_sugar_transport-like"/>
</dbReference>
<comment type="subcellular location">
    <subcellularLocation>
        <location evidence="1">Membrane</location>
        <topology evidence="1">Multi-pass membrane protein</topology>
    </subcellularLocation>
</comment>
<evidence type="ECO:0000259" key="7">
    <source>
        <dbReference type="PROSITE" id="PS50850"/>
    </source>
</evidence>
<evidence type="ECO:0000256" key="5">
    <source>
        <dbReference type="SAM" id="MobiDB-lite"/>
    </source>
</evidence>
<dbReference type="InterPro" id="IPR020846">
    <property type="entry name" value="MFS_dom"/>
</dbReference>
<keyword evidence="2 6" id="KW-0812">Transmembrane</keyword>
<dbReference type="CDD" id="cd17317">
    <property type="entry name" value="MFS_SLC22"/>
    <property type="match status" value="1"/>
</dbReference>
<dbReference type="PROSITE" id="PS50850">
    <property type="entry name" value="MFS"/>
    <property type="match status" value="1"/>
</dbReference>
<feature type="transmembrane region" description="Helical" evidence="6">
    <location>
        <begin position="367"/>
        <end position="385"/>
    </location>
</feature>
<feature type="transmembrane region" description="Helical" evidence="6">
    <location>
        <begin position="280"/>
        <end position="299"/>
    </location>
</feature>
<dbReference type="InterPro" id="IPR005829">
    <property type="entry name" value="Sugar_transporter_CS"/>
</dbReference>
<protein>
    <recommendedName>
        <fullName evidence="7">Major facilitator superfamily (MFS) profile domain-containing protein</fullName>
    </recommendedName>
</protein>
<dbReference type="GO" id="GO:0016020">
    <property type="term" value="C:membrane"/>
    <property type="evidence" value="ECO:0007669"/>
    <property type="project" value="UniProtKB-SubCell"/>
</dbReference>
<dbReference type="AlphaFoldDB" id="A0AAN9B1H9"/>
<dbReference type="InterPro" id="IPR036259">
    <property type="entry name" value="MFS_trans_sf"/>
</dbReference>
<dbReference type="PANTHER" id="PTHR24064">
    <property type="entry name" value="SOLUTE CARRIER FAMILY 22 MEMBER"/>
    <property type="match status" value="1"/>
</dbReference>
<evidence type="ECO:0000256" key="3">
    <source>
        <dbReference type="ARBA" id="ARBA00022989"/>
    </source>
</evidence>
<feature type="transmembrane region" description="Helical" evidence="6">
    <location>
        <begin position="442"/>
        <end position="463"/>
    </location>
</feature>
<evidence type="ECO:0000256" key="1">
    <source>
        <dbReference type="ARBA" id="ARBA00004141"/>
    </source>
</evidence>
<evidence type="ECO:0000313" key="8">
    <source>
        <dbReference type="EMBL" id="KAK7096861.1"/>
    </source>
</evidence>
<feature type="compositionally biased region" description="Basic and acidic residues" evidence="5">
    <location>
        <begin position="33"/>
        <end position="43"/>
    </location>
</feature>
<dbReference type="EMBL" id="JBAMIC010000013">
    <property type="protein sequence ID" value="KAK7096861.1"/>
    <property type="molecule type" value="Genomic_DNA"/>
</dbReference>